<sequence length="169" mass="17782">MGANRNSAKLFIFESSTSSSLHLDEKSADKALSFSTSCSNKPTLASSDFASASVALSCNSTASFLVFVISSSLSTASFELVAEVNLLCKESASYFILESSSSNLLYSAESSADNCLSFSASFSKVSTLARRHFTSACAAVSCDSASSFFAFVLWSCRSTASFNSLIEAD</sequence>
<reference evidence="1" key="2">
    <citation type="submission" date="2020-07" db="EMBL/GenBank/DDBJ databases">
        <authorList>
            <person name="Vera ALvarez R."/>
            <person name="Arias-Moreno D.M."/>
            <person name="Jimenez-Jacinto V."/>
            <person name="Jimenez-Bremont J.F."/>
            <person name="Swaminathan K."/>
            <person name="Moose S.P."/>
            <person name="Guerrero-Gonzalez M.L."/>
            <person name="Marino-Ramirez L."/>
            <person name="Landsman D."/>
            <person name="Rodriguez-Kessler M."/>
            <person name="Delgado-Sanchez P."/>
        </authorList>
    </citation>
    <scope>NUCLEOTIDE SEQUENCE</scope>
    <source>
        <tissue evidence="1">Cladode</tissue>
    </source>
</reference>
<accession>A0A7C8ZXC6</accession>
<dbReference type="AlphaFoldDB" id="A0A7C8ZXC6"/>
<organism evidence="1">
    <name type="scientific">Opuntia streptacantha</name>
    <name type="common">Prickly pear cactus</name>
    <name type="synonym">Opuntia cardona</name>
    <dbReference type="NCBI Taxonomy" id="393608"/>
    <lineage>
        <taxon>Eukaryota</taxon>
        <taxon>Viridiplantae</taxon>
        <taxon>Streptophyta</taxon>
        <taxon>Embryophyta</taxon>
        <taxon>Tracheophyta</taxon>
        <taxon>Spermatophyta</taxon>
        <taxon>Magnoliopsida</taxon>
        <taxon>eudicotyledons</taxon>
        <taxon>Gunneridae</taxon>
        <taxon>Pentapetalae</taxon>
        <taxon>Caryophyllales</taxon>
        <taxon>Cactineae</taxon>
        <taxon>Cactaceae</taxon>
        <taxon>Opuntioideae</taxon>
        <taxon>Opuntia</taxon>
    </lineage>
</organism>
<proteinExistence type="predicted"/>
<reference evidence="1" key="1">
    <citation type="journal article" date="2013" name="J. Plant Res.">
        <title>Effect of fungi and light on seed germination of three Opuntia species from semiarid lands of central Mexico.</title>
        <authorList>
            <person name="Delgado-Sanchez P."/>
            <person name="Jimenez-Bremont J.F."/>
            <person name="Guerrero-Gonzalez Mde L."/>
            <person name="Flores J."/>
        </authorList>
    </citation>
    <scope>NUCLEOTIDE SEQUENCE</scope>
    <source>
        <tissue evidence="1">Cladode</tissue>
    </source>
</reference>
<dbReference type="EMBL" id="GISG01182022">
    <property type="protein sequence ID" value="MBA4654072.1"/>
    <property type="molecule type" value="Transcribed_RNA"/>
</dbReference>
<evidence type="ECO:0000313" key="1">
    <source>
        <dbReference type="EMBL" id="MBA4654072.1"/>
    </source>
</evidence>
<protein>
    <submittedName>
        <fullName evidence="1">Uncharacterized protein</fullName>
    </submittedName>
</protein>
<name>A0A7C8ZXC6_OPUST</name>